<feature type="region of interest" description="Disordered" evidence="4">
    <location>
        <begin position="102"/>
        <end position="136"/>
    </location>
</feature>
<keyword evidence="3" id="KW-0175">Coiled coil</keyword>
<feature type="compositionally biased region" description="Basic and acidic residues" evidence="4">
    <location>
        <begin position="127"/>
        <end position="136"/>
    </location>
</feature>
<feature type="compositionally biased region" description="Low complexity" evidence="4">
    <location>
        <begin position="835"/>
        <end position="845"/>
    </location>
</feature>
<dbReference type="OrthoDB" id="72772at2759"/>
<dbReference type="GO" id="GO:0032991">
    <property type="term" value="C:protein-containing complex"/>
    <property type="evidence" value="ECO:0007669"/>
    <property type="project" value="UniProtKB-ARBA"/>
</dbReference>
<accession>A0A9P6QAI4</accession>
<feature type="region of interest" description="Disordered" evidence="4">
    <location>
        <begin position="758"/>
        <end position="798"/>
    </location>
</feature>
<proteinExistence type="inferred from homology"/>
<feature type="compositionally biased region" description="Polar residues" evidence="4">
    <location>
        <begin position="114"/>
        <end position="125"/>
    </location>
</feature>
<feature type="region of interest" description="Disordered" evidence="4">
    <location>
        <begin position="875"/>
        <end position="983"/>
    </location>
</feature>
<protein>
    <recommendedName>
        <fullName evidence="2">Autophagy-related protein 14</fullName>
    </recommendedName>
</protein>
<dbReference type="GO" id="GO:0000323">
    <property type="term" value="C:lytic vacuole"/>
    <property type="evidence" value="ECO:0007669"/>
    <property type="project" value="TreeGrafter"/>
</dbReference>
<dbReference type="InterPro" id="IPR018791">
    <property type="entry name" value="UV_resistance/autophagy_Atg14"/>
</dbReference>
<dbReference type="AlphaFoldDB" id="A0A9P6QAI4"/>
<comment type="similarity">
    <text evidence="1">Belongs to the ATG14 family.</text>
</comment>
<dbReference type="GO" id="GO:0035493">
    <property type="term" value="P:SNARE complex assembly"/>
    <property type="evidence" value="ECO:0007669"/>
    <property type="project" value="TreeGrafter"/>
</dbReference>
<keyword evidence="6" id="KW-1185">Reference proteome</keyword>
<evidence type="ECO:0000256" key="2">
    <source>
        <dbReference type="ARBA" id="ARBA00013807"/>
    </source>
</evidence>
<evidence type="ECO:0000256" key="1">
    <source>
        <dbReference type="ARBA" id="ARBA00009574"/>
    </source>
</evidence>
<sequence>MDALKTRPKNRLALEPTQRRVRHVRVVLGRNLTFTPCEQQRSLASVLSPPTQSLQQANYPYSLHSGVHSRSMTPSVADLASVTSSSSKNYFRSPWRSQHYAASNNGRRMVSGPGSDTGSVTSAASESGRRSRVREPIARLSASLKATVLSSTDLAGRRSMDVLPSSSASPSSATGASSTVTAAATATSSIRGSKFAVDADSTTLAKHKSLAKEALSFRRRAQTPEPRLRTAVSVCDRIYEGEDALPRLSLPSSPTQPNSTIAPDQEQLADSEQNGRPAGSMQINKDPLASAAPIKIVGLSTPTSPPSRIEHASRPQLFDSYFTLHDYEDDAVIFTSEVVKQSNNPRYKALDDDDSTEKARRRPGRLVIRIWACPQGSEFCLLLEWRMELCCLRYIGQELRDIPASFPENTIIIGLEDGFYTAPDDDDMPEHPHLAPPPVFDPLDRLQHAGKLSYNYESVMRLNNLHECIVDTERSRDEIKQNIETSLSSANDQLLFQKVKGERTERLWHLQRQIGHEFNMLDQVQERAEYLRTRNADRREALAAARERGRTQESYLIENHGKLLKNRESLYEALREHAENRKTHLSDLFYIYPITESKDDPNVLCIRNVPLPNSSFNGIEEETVATSLGFTCHLVTLLAHYLGVPLRYPLTPMGSRSTVIDPISMLVGPRDKGQDRKRFEFGVFLMNKNIEQLLHSQGLQFLDLRQTLPNIRYLSEVLLTSSPAYKARQRQDDKLYHRYSLEGSLATETDDELGAPALRVQGPDENLSKPQIDFDASRTPSSTTDTSLSAKTSESQSFSQLRHQLDAVDNEGYDFVEEAAELGPAEDEDWQAPQSSSRFFSGKASSMEDTMGEASKLHRASTDFALLKSHQRLRVGGDEEEDASLPPRQRRTTWDLDDARPSASHASLQDDRLAEQDAALLGQGERGDRSERCGQGSDSSESTAHENTHLHQTSLSNLTPALSSKTMSSGLSTGFDATQSANT</sequence>
<dbReference type="Proteomes" id="UP000807716">
    <property type="component" value="Unassembled WGS sequence"/>
</dbReference>
<dbReference type="PANTHER" id="PTHR15157">
    <property type="entry name" value="UV RADIATION RESISTANCE-ASSOCIATED GENE PROTEIN"/>
    <property type="match status" value="1"/>
</dbReference>
<reference evidence="5" key="1">
    <citation type="journal article" date="2020" name="Fungal Divers.">
        <title>Resolving the Mortierellaceae phylogeny through synthesis of multi-gene phylogenetics and phylogenomics.</title>
        <authorList>
            <person name="Vandepol N."/>
            <person name="Liber J."/>
            <person name="Desiro A."/>
            <person name="Na H."/>
            <person name="Kennedy M."/>
            <person name="Barry K."/>
            <person name="Grigoriev I.V."/>
            <person name="Miller A.N."/>
            <person name="O'Donnell K."/>
            <person name="Stajich J.E."/>
            <person name="Bonito G."/>
        </authorList>
    </citation>
    <scope>NUCLEOTIDE SEQUENCE</scope>
    <source>
        <strain evidence="5">BC1065</strain>
    </source>
</reference>
<feature type="compositionally biased region" description="Polar residues" evidence="4">
    <location>
        <begin position="950"/>
        <end position="983"/>
    </location>
</feature>
<evidence type="ECO:0000256" key="3">
    <source>
        <dbReference type="ARBA" id="ARBA00023054"/>
    </source>
</evidence>
<feature type="compositionally biased region" description="Polar residues" evidence="4">
    <location>
        <begin position="778"/>
        <end position="798"/>
    </location>
</feature>
<gene>
    <name evidence="5" type="ORF">DFQ27_002058</name>
</gene>
<name>A0A9P6QAI4_9FUNG</name>
<feature type="region of interest" description="Disordered" evidence="4">
    <location>
        <begin position="824"/>
        <end position="852"/>
    </location>
</feature>
<feature type="compositionally biased region" description="Polar residues" evidence="4">
    <location>
        <begin position="250"/>
        <end position="274"/>
    </location>
</feature>
<dbReference type="EMBL" id="JAAAJB010000174">
    <property type="protein sequence ID" value="KAG0262900.1"/>
    <property type="molecule type" value="Genomic_DNA"/>
</dbReference>
<comment type="caution">
    <text evidence="5">The sequence shown here is derived from an EMBL/GenBank/DDBJ whole genome shotgun (WGS) entry which is preliminary data.</text>
</comment>
<dbReference type="GO" id="GO:0005768">
    <property type="term" value="C:endosome"/>
    <property type="evidence" value="ECO:0007669"/>
    <property type="project" value="TreeGrafter"/>
</dbReference>
<organism evidence="5 6">
    <name type="scientific">Actinomortierella ambigua</name>
    <dbReference type="NCBI Taxonomy" id="1343610"/>
    <lineage>
        <taxon>Eukaryota</taxon>
        <taxon>Fungi</taxon>
        <taxon>Fungi incertae sedis</taxon>
        <taxon>Mucoromycota</taxon>
        <taxon>Mortierellomycotina</taxon>
        <taxon>Mortierellomycetes</taxon>
        <taxon>Mortierellales</taxon>
        <taxon>Mortierellaceae</taxon>
        <taxon>Actinomortierella</taxon>
    </lineage>
</organism>
<dbReference type="PANTHER" id="PTHR15157:SF5">
    <property type="entry name" value="UV RADIATION RESISTANCE-ASSOCIATED GENE PROTEIN"/>
    <property type="match status" value="1"/>
</dbReference>
<evidence type="ECO:0000256" key="4">
    <source>
        <dbReference type="SAM" id="MobiDB-lite"/>
    </source>
</evidence>
<evidence type="ECO:0000313" key="5">
    <source>
        <dbReference type="EMBL" id="KAG0262900.1"/>
    </source>
</evidence>
<dbReference type="Pfam" id="PF10186">
    <property type="entry name" value="ATG14"/>
    <property type="match status" value="1"/>
</dbReference>
<dbReference type="GO" id="GO:0000149">
    <property type="term" value="F:SNARE binding"/>
    <property type="evidence" value="ECO:0007669"/>
    <property type="project" value="TreeGrafter"/>
</dbReference>
<feature type="region of interest" description="Disordered" evidence="4">
    <location>
        <begin position="245"/>
        <end position="284"/>
    </location>
</feature>
<evidence type="ECO:0000313" key="6">
    <source>
        <dbReference type="Proteomes" id="UP000807716"/>
    </source>
</evidence>